<gene>
    <name evidence="6" type="ORF">Xbed_02082</name>
</gene>
<dbReference type="STRING" id="40578.Xbed_02082"/>
<evidence type="ECO:0000256" key="1">
    <source>
        <dbReference type="ARBA" id="ARBA00006813"/>
    </source>
</evidence>
<evidence type="ECO:0000313" key="6">
    <source>
        <dbReference type="EMBL" id="OTA19772.1"/>
    </source>
</evidence>
<dbReference type="OrthoDB" id="6996810at2"/>
<dbReference type="InterPro" id="IPR021140">
    <property type="entry name" value="Inh/Omp19"/>
</dbReference>
<evidence type="ECO:0000256" key="4">
    <source>
        <dbReference type="ARBA" id="ARBA00023215"/>
    </source>
</evidence>
<evidence type="ECO:0000256" key="3">
    <source>
        <dbReference type="ARBA" id="ARBA00022729"/>
    </source>
</evidence>
<proteinExistence type="inferred from homology"/>
<dbReference type="RefSeq" id="WP_086112842.1">
    <property type="nucleotide sequence ID" value="NZ_CAWNHF010000057.1"/>
</dbReference>
<dbReference type="Proteomes" id="UP000194204">
    <property type="component" value="Unassembled WGS sequence"/>
</dbReference>
<feature type="domain" description="Alkaline proteinase inhibitor/ Outer membrane lipoprotein Omp19" evidence="5">
    <location>
        <begin position="8"/>
        <end position="101"/>
    </location>
</feature>
<dbReference type="InterPro" id="IPR016085">
    <property type="entry name" value="Protease_inh_B-barrel_dom"/>
</dbReference>
<organism evidence="6 7">
    <name type="scientific">Xenorhabdus beddingii</name>
    <dbReference type="NCBI Taxonomy" id="40578"/>
    <lineage>
        <taxon>Bacteria</taxon>
        <taxon>Pseudomonadati</taxon>
        <taxon>Pseudomonadota</taxon>
        <taxon>Gammaproteobacteria</taxon>
        <taxon>Enterobacterales</taxon>
        <taxon>Morganellaceae</taxon>
        <taxon>Xenorhabdus</taxon>
    </lineage>
</organism>
<keyword evidence="4" id="KW-0481">Metalloenzyme inhibitor</keyword>
<keyword evidence="7" id="KW-1185">Reference proteome</keyword>
<dbReference type="SUPFAM" id="SSF50882">
    <property type="entry name" value="beta-Barrel protease inhibitors"/>
    <property type="match status" value="1"/>
</dbReference>
<dbReference type="Gene3D" id="2.40.128.10">
    <property type="match status" value="1"/>
</dbReference>
<accession>A0A1Y2SPV6</accession>
<reference evidence="6 7" key="1">
    <citation type="submission" date="2017-01" db="EMBL/GenBank/DDBJ databases">
        <title>Deconstructing symbiosis and pathogenesis requirements using a combined genomic-metabolomic approach.</title>
        <authorList>
            <person name="Tobias N.J."/>
            <person name="Wolff H."/>
            <person name="Djahanschiri B."/>
            <person name="Ebersberger I."/>
            <person name="Bode H.B."/>
        </authorList>
    </citation>
    <scope>NUCLEOTIDE SEQUENCE [LARGE SCALE GENOMIC DNA]</scope>
    <source>
        <strain evidence="6 7">DSM 4764</strain>
    </source>
</reference>
<comment type="similarity">
    <text evidence="1">Belongs to the protease inhibitor I38 family.</text>
</comment>
<keyword evidence="2" id="KW-0646">Protease inhibitor</keyword>
<dbReference type="AlphaFoldDB" id="A0A1Y2SPV6"/>
<dbReference type="Pfam" id="PF02974">
    <property type="entry name" value="Inh"/>
    <property type="match status" value="1"/>
</dbReference>
<name>A0A1Y2SPV6_9GAMM</name>
<keyword evidence="2" id="KW-0483">Metalloprotease inhibitor</keyword>
<dbReference type="EMBL" id="MUBK01000015">
    <property type="protein sequence ID" value="OTA19772.1"/>
    <property type="molecule type" value="Genomic_DNA"/>
</dbReference>
<sequence length="107" mass="12082">MNDLDTPEIEELTGFWMLLNEEEHHLTNIELTGIRLPEGTIWELRDIESILSSILGKAVVGWRPAPDGITVTDKEGYRLAFFGALGGQWVTHLINGKKLIIKPFPQE</sequence>
<evidence type="ECO:0000313" key="7">
    <source>
        <dbReference type="Proteomes" id="UP000194204"/>
    </source>
</evidence>
<comment type="caution">
    <text evidence="6">The sequence shown here is derived from an EMBL/GenBank/DDBJ whole genome shotgun (WGS) entry which is preliminary data.</text>
</comment>
<keyword evidence="3" id="KW-0732">Signal</keyword>
<protein>
    <submittedName>
        <fullName evidence="6">Proteinase inhibitor</fullName>
    </submittedName>
</protein>
<evidence type="ECO:0000259" key="5">
    <source>
        <dbReference type="Pfam" id="PF02974"/>
    </source>
</evidence>
<evidence type="ECO:0000256" key="2">
    <source>
        <dbReference type="ARBA" id="ARBA00022608"/>
    </source>
</evidence>
<dbReference type="GO" id="GO:0004866">
    <property type="term" value="F:endopeptidase inhibitor activity"/>
    <property type="evidence" value="ECO:0007669"/>
    <property type="project" value="InterPro"/>
</dbReference>